<reference evidence="1 2" key="2">
    <citation type="journal article" date="2022" name="Mol. Biol. Evol.">
        <title>Comparative Genomics Reveals Insights into the Divergent Evolution of Astigmatic Mites and Household Pest Adaptations.</title>
        <authorList>
            <person name="Xiong Q."/>
            <person name="Wan A.T."/>
            <person name="Liu X."/>
            <person name="Fung C.S."/>
            <person name="Xiao X."/>
            <person name="Malainual N."/>
            <person name="Hou J."/>
            <person name="Wang L."/>
            <person name="Wang M."/>
            <person name="Yang K.Y."/>
            <person name="Cui Y."/>
            <person name="Leung E.L."/>
            <person name="Nong W."/>
            <person name="Shin S.K."/>
            <person name="Au S.W."/>
            <person name="Jeong K.Y."/>
            <person name="Chew F.T."/>
            <person name="Hui J.H."/>
            <person name="Leung T.F."/>
            <person name="Tungtrongchitr A."/>
            <person name="Zhong N."/>
            <person name="Liu Z."/>
            <person name="Tsui S.K."/>
        </authorList>
    </citation>
    <scope>NUCLEOTIDE SEQUENCE [LARGE SCALE GENOMIC DNA]</scope>
    <source>
        <strain evidence="1">Derp</strain>
    </source>
</reference>
<gene>
    <name evidence="1" type="ORF">DERP_002778</name>
</gene>
<proteinExistence type="predicted"/>
<dbReference type="Proteomes" id="UP000887458">
    <property type="component" value="Unassembled WGS sequence"/>
</dbReference>
<evidence type="ECO:0000313" key="1">
    <source>
        <dbReference type="EMBL" id="KAH9426679.1"/>
    </source>
</evidence>
<dbReference type="EMBL" id="NJHN03000008">
    <property type="protein sequence ID" value="KAH9426679.1"/>
    <property type="molecule type" value="Genomic_DNA"/>
</dbReference>
<sequence>MTIICECSDERRSACTSVERCNCSYSRVKPISLSQFRLVRLVIYGADGPETSVRNSIVLDASPSERSVYAFVQTLYCVNVYSNKCCVKSDVCKRFTSKINPKNDSFLPPSSVVAANVATGPSPFGLKTRNVTKYSVYGSKFLIV</sequence>
<keyword evidence="2" id="KW-1185">Reference proteome</keyword>
<evidence type="ECO:0000313" key="2">
    <source>
        <dbReference type="Proteomes" id="UP000887458"/>
    </source>
</evidence>
<organism evidence="1 2">
    <name type="scientific">Dermatophagoides pteronyssinus</name>
    <name type="common">European house dust mite</name>
    <dbReference type="NCBI Taxonomy" id="6956"/>
    <lineage>
        <taxon>Eukaryota</taxon>
        <taxon>Metazoa</taxon>
        <taxon>Ecdysozoa</taxon>
        <taxon>Arthropoda</taxon>
        <taxon>Chelicerata</taxon>
        <taxon>Arachnida</taxon>
        <taxon>Acari</taxon>
        <taxon>Acariformes</taxon>
        <taxon>Sarcoptiformes</taxon>
        <taxon>Astigmata</taxon>
        <taxon>Psoroptidia</taxon>
        <taxon>Analgoidea</taxon>
        <taxon>Pyroglyphidae</taxon>
        <taxon>Dermatophagoidinae</taxon>
        <taxon>Dermatophagoides</taxon>
    </lineage>
</organism>
<name>A0ABQ8JVM1_DERPT</name>
<reference evidence="1 2" key="1">
    <citation type="journal article" date="2018" name="J. Allergy Clin. Immunol.">
        <title>High-quality assembly of Dermatophagoides pteronyssinus genome and transcriptome reveals a wide range of novel allergens.</title>
        <authorList>
            <person name="Liu X.Y."/>
            <person name="Yang K.Y."/>
            <person name="Wang M.Q."/>
            <person name="Kwok J.S."/>
            <person name="Zeng X."/>
            <person name="Yang Z."/>
            <person name="Xiao X.J."/>
            <person name="Lau C.P."/>
            <person name="Li Y."/>
            <person name="Huang Z.M."/>
            <person name="Ba J.G."/>
            <person name="Yim A.K."/>
            <person name="Ouyang C.Y."/>
            <person name="Ngai S.M."/>
            <person name="Chan T.F."/>
            <person name="Leung E.L."/>
            <person name="Liu L."/>
            <person name="Liu Z.G."/>
            <person name="Tsui S.K."/>
        </authorList>
    </citation>
    <scope>NUCLEOTIDE SEQUENCE [LARGE SCALE GENOMIC DNA]</scope>
    <source>
        <strain evidence="1">Derp</strain>
    </source>
</reference>
<protein>
    <submittedName>
        <fullName evidence="1">Uncharacterized protein</fullName>
    </submittedName>
</protein>
<comment type="caution">
    <text evidence="1">The sequence shown here is derived from an EMBL/GenBank/DDBJ whole genome shotgun (WGS) entry which is preliminary data.</text>
</comment>
<accession>A0ABQ8JVM1</accession>